<organism evidence="1 2">
    <name type="scientific">Rheinheimera soli</name>
    <dbReference type="NCBI Taxonomy" id="443616"/>
    <lineage>
        <taxon>Bacteria</taxon>
        <taxon>Pseudomonadati</taxon>
        <taxon>Pseudomonadota</taxon>
        <taxon>Gammaproteobacteria</taxon>
        <taxon>Chromatiales</taxon>
        <taxon>Chromatiaceae</taxon>
        <taxon>Rheinheimera</taxon>
    </lineage>
</organism>
<dbReference type="EMBL" id="JAVDWR010000005">
    <property type="protein sequence ID" value="MDR7120994.1"/>
    <property type="molecule type" value="Genomic_DNA"/>
</dbReference>
<evidence type="ECO:0000313" key="1">
    <source>
        <dbReference type="EMBL" id="MDR7120994.1"/>
    </source>
</evidence>
<protein>
    <submittedName>
        <fullName evidence="1">Uncharacterized protein</fullName>
    </submittedName>
</protein>
<name>A0ABU1VZ61_9GAMM</name>
<comment type="caution">
    <text evidence="1">The sequence shown here is derived from an EMBL/GenBank/DDBJ whole genome shotgun (WGS) entry which is preliminary data.</text>
</comment>
<accession>A0ABU1VZ61</accession>
<dbReference type="RefSeq" id="WP_310277316.1">
    <property type="nucleotide sequence ID" value="NZ_JAVDWR010000005.1"/>
</dbReference>
<gene>
    <name evidence="1" type="ORF">J2W69_001935</name>
</gene>
<dbReference type="Proteomes" id="UP001257909">
    <property type="component" value="Unassembled WGS sequence"/>
</dbReference>
<sequence length="82" mass="9337">MRNQLAGDYLRDAPDGGGIFLLVWQGNKSNRRWKIGNRLADLEHLSEALRSYWQGISAQFPKVSDIEIVVIDLSKRAYFSAI</sequence>
<evidence type="ECO:0000313" key="2">
    <source>
        <dbReference type="Proteomes" id="UP001257909"/>
    </source>
</evidence>
<keyword evidence="2" id="KW-1185">Reference proteome</keyword>
<proteinExistence type="predicted"/>
<reference evidence="1 2" key="1">
    <citation type="submission" date="2023-07" db="EMBL/GenBank/DDBJ databases">
        <title>Sorghum-associated microbial communities from plants grown in Nebraska, USA.</title>
        <authorList>
            <person name="Schachtman D."/>
        </authorList>
    </citation>
    <scope>NUCLEOTIDE SEQUENCE [LARGE SCALE GENOMIC DNA]</scope>
    <source>
        <strain evidence="1 2">4138</strain>
    </source>
</reference>